<comment type="similarity">
    <text evidence="2">Belongs to the AB hydrolase superfamily. Epoxide hydrolase family.</text>
</comment>
<proteinExistence type="inferred from homology"/>
<gene>
    <name evidence="4" type="ORF">BU26DRAFT_521880</name>
</gene>
<dbReference type="PANTHER" id="PTHR43329">
    <property type="entry name" value="EPOXIDE HYDROLASE"/>
    <property type="match status" value="1"/>
</dbReference>
<dbReference type="Pfam" id="PF00561">
    <property type="entry name" value="Abhydrolase_1"/>
    <property type="match status" value="1"/>
</dbReference>
<evidence type="ECO:0000256" key="1">
    <source>
        <dbReference type="ARBA" id="ARBA00022801"/>
    </source>
</evidence>
<dbReference type="GO" id="GO:0016787">
    <property type="term" value="F:hydrolase activity"/>
    <property type="evidence" value="ECO:0007669"/>
    <property type="project" value="UniProtKB-KW"/>
</dbReference>
<organism evidence="4 5">
    <name type="scientific">Trematosphaeria pertusa</name>
    <dbReference type="NCBI Taxonomy" id="390896"/>
    <lineage>
        <taxon>Eukaryota</taxon>
        <taxon>Fungi</taxon>
        <taxon>Dikarya</taxon>
        <taxon>Ascomycota</taxon>
        <taxon>Pezizomycotina</taxon>
        <taxon>Dothideomycetes</taxon>
        <taxon>Pleosporomycetidae</taxon>
        <taxon>Pleosporales</taxon>
        <taxon>Massarineae</taxon>
        <taxon>Trematosphaeriaceae</taxon>
        <taxon>Trematosphaeria</taxon>
    </lineage>
</organism>
<dbReference type="InterPro" id="IPR000639">
    <property type="entry name" value="Epox_hydrolase-like"/>
</dbReference>
<dbReference type="InterPro" id="IPR000073">
    <property type="entry name" value="AB_hydrolase_1"/>
</dbReference>
<protein>
    <submittedName>
        <fullName evidence="4">Alpha/beta-hydrolase</fullName>
    </submittedName>
</protein>
<accession>A0A6A6I652</accession>
<keyword evidence="5" id="KW-1185">Reference proteome</keyword>
<dbReference type="Gene3D" id="3.40.50.1820">
    <property type="entry name" value="alpha/beta hydrolase"/>
    <property type="match status" value="1"/>
</dbReference>
<keyword evidence="1 4" id="KW-0378">Hydrolase</keyword>
<feature type="domain" description="AB hydrolase-1" evidence="3">
    <location>
        <begin position="36"/>
        <end position="323"/>
    </location>
</feature>
<dbReference type="AlphaFoldDB" id="A0A6A6I652"/>
<evidence type="ECO:0000259" key="3">
    <source>
        <dbReference type="Pfam" id="PF00561"/>
    </source>
</evidence>
<dbReference type="GeneID" id="54582978"/>
<evidence type="ECO:0000313" key="4">
    <source>
        <dbReference type="EMBL" id="KAF2245422.1"/>
    </source>
</evidence>
<evidence type="ECO:0000256" key="2">
    <source>
        <dbReference type="ARBA" id="ARBA00038334"/>
    </source>
</evidence>
<dbReference type="InterPro" id="IPR029058">
    <property type="entry name" value="AB_hydrolase_fold"/>
</dbReference>
<name>A0A6A6I652_9PLEO</name>
<dbReference type="Proteomes" id="UP000800094">
    <property type="component" value="Unassembled WGS sequence"/>
</dbReference>
<dbReference type="PRINTS" id="PR00412">
    <property type="entry name" value="EPOXHYDRLASE"/>
</dbReference>
<evidence type="ECO:0000313" key="5">
    <source>
        <dbReference type="Proteomes" id="UP000800094"/>
    </source>
</evidence>
<dbReference type="OrthoDB" id="284184at2759"/>
<dbReference type="EMBL" id="ML987200">
    <property type="protein sequence ID" value="KAF2245422.1"/>
    <property type="molecule type" value="Genomic_DNA"/>
</dbReference>
<dbReference type="SUPFAM" id="SSF53474">
    <property type="entry name" value="alpha/beta-Hydrolases"/>
    <property type="match status" value="1"/>
</dbReference>
<sequence length="339" mass="38709">MAAGGFPDHCTTINLPTGLTYTCVHYLKPSKSSKRTILFLHGFPSSSYDWHHQIKHFADKGYGVIAPDLLGYGGTTSPTSLEPYKLKNMSDDIMAILKHCGVDVDGGKKVHVVGHDFGAIFMSTLIAYYPQIALTCAFLAVPYTPPGRKLDLDAMKVLTERELGFEFFGYRRFLMRDDSWKLMDEHKESFFTLIYGPEEGMIKHFLPAGELEAWLKADRKVPLLDWVTPEYKETRDRIFSKEGAYRGPTDWYRARFREFLGIDEEMEDIGPNPKLPCPTMFMQSADSKMMAKEWTERTKLFADDYEYADVKGGKGHWVQLEAPAEVNRALEDFLERHAS</sequence>
<dbReference type="RefSeq" id="XP_033680426.1">
    <property type="nucleotide sequence ID" value="XM_033829648.1"/>
</dbReference>
<reference evidence="4" key="1">
    <citation type="journal article" date="2020" name="Stud. Mycol.">
        <title>101 Dothideomycetes genomes: a test case for predicting lifestyles and emergence of pathogens.</title>
        <authorList>
            <person name="Haridas S."/>
            <person name="Albert R."/>
            <person name="Binder M."/>
            <person name="Bloem J."/>
            <person name="Labutti K."/>
            <person name="Salamov A."/>
            <person name="Andreopoulos B."/>
            <person name="Baker S."/>
            <person name="Barry K."/>
            <person name="Bills G."/>
            <person name="Bluhm B."/>
            <person name="Cannon C."/>
            <person name="Castanera R."/>
            <person name="Culley D."/>
            <person name="Daum C."/>
            <person name="Ezra D."/>
            <person name="Gonzalez J."/>
            <person name="Henrissat B."/>
            <person name="Kuo A."/>
            <person name="Liang C."/>
            <person name="Lipzen A."/>
            <person name="Lutzoni F."/>
            <person name="Magnuson J."/>
            <person name="Mondo S."/>
            <person name="Nolan M."/>
            <person name="Ohm R."/>
            <person name="Pangilinan J."/>
            <person name="Park H.-J."/>
            <person name="Ramirez L."/>
            <person name="Alfaro M."/>
            <person name="Sun H."/>
            <person name="Tritt A."/>
            <person name="Yoshinaga Y."/>
            <person name="Zwiers L.-H."/>
            <person name="Turgeon B."/>
            <person name="Goodwin S."/>
            <person name="Spatafora J."/>
            <person name="Crous P."/>
            <person name="Grigoriev I."/>
        </authorList>
    </citation>
    <scope>NUCLEOTIDE SEQUENCE</scope>
    <source>
        <strain evidence="4">CBS 122368</strain>
    </source>
</reference>